<gene>
    <name evidence="1" type="ORF">B4918_31530</name>
</gene>
<dbReference type="InterPro" id="IPR025683">
    <property type="entry name" value="Protein_beta"/>
</dbReference>
<evidence type="ECO:0000313" key="2">
    <source>
        <dbReference type="Proteomes" id="UP000191057"/>
    </source>
</evidence>
<accession>A0A9W3TJK8</accession>
<name>A0A9W3TJK8_BACTU</name>
<dbReference type="AlphaFoldDB" id="A0A9W3TJK8"/>
<dbReference type="Pfam" id="PF14350">
    <property type="entry name" value="Beta_protein"/>
    <property type="match status" value="1"/>
</dbReference>
<reference evidence="1 2" key="1">
    <citation type="submission" date="2017-03" db="EMBL/GenBank/DDBJ databases">
        <title>Complete genome sequence of Bacillus thuringiensis L-7601, a novel melanin producing strain.</title>
        <authorList>
            <person name="Cai J."/>
            <person name="Cao Z."/>
            <person name="Tan T."/>
        </authorList>
    </citation>
    <scope>NUCLEOTIDE SEQUENCE [LARGE SCALE GENOMIC DNA]</scope>
    <source>
        <strain evidence="1 2">L-7601</strain>
        <plasmid evidence="1 2">unnamed3</plasmid>
    </source>
</reference>
<dbReference type="EMBL" id="CP020005">
    <property type="protein sequence ID" value="AQY42437.1"/>
    <property type="molecule type" value="Genomic_DNA"/>
</dbReference>
<protein>
    <submittedName>
        <fullName evidence="1">Uncharacterized protein</fullName>
    </submittedName>
</protein>
<sequence length="369" mass="42147">MRILCGIFLRGFVIICNKGEGKRLDFKYVPTFRYRSQERKALNSTSISNKILPLIEIVTEKPTQRSKKDSIEQLLTDLKDTNTSVMIDIPMYIRLRNNTIGNVRRYLTPVLANPQTRIDILTDSRLVDSDKVIPVITYNPNDTYIPNYLALQNQQLRKYYNQLAYRIYPNEFSNAMKELVNIVTERDIIILDLDETPHTHPANDNLYKSVQQLSSSKKCKSVILRSAIPRTVSNVSLNHNAIIQEADNSLLTAYSSLGFSAFGDYCGVKKDELTEGGIISPGYIKYSWDDNSYYGFKGIKEQADTFESMVAPSIVSSQVWSSFTKVHKDNCRGCKSIDGIYNKIKKGKSQPEWKGFACGHYLYTMEEFL</sequence>
<dbReference type="Proteomes" id="UP000191057">
    <property type="component" value="Plasmid unnamed3"/>
</dbReference>
<geneLocation type="plasmid" evidence="1 2">
    <name>unnamed3</name>
</geneLocation>
<evidence type="ECO:0000313" key="1">
    <source>
        <dbReference type="EMBL" id="AQY42437.1"/>
    </source>
</evidence>
<keyword evidence="1" id="KW-0614">Plasmid</keyword>
<organism evidence="1 2">
    <name type="scientific">Bacillus thuringiensis</name>
    <dbReference type="NCBI Taxonomy" id="1428"/>
    <lineage>
        <taxon>Bacteria</taxon>
        <taxon>Bacillati</taxon>
        <taxon>Bacillota</taxon>
        <taxon>Bacilli</taxon>
        <taxon>Bacillales</taxon>
        <taxon>Bacillaceae</taxon>
        <taxon>Bacillus</taxon>
        <taxon>Bacillus cereus group</taxon>
    </lineage>
</organism>
<proteinExistence type="predicted"/>